<evidence type="ECO:0000259" key="7">
    <source>
        <dbReference type="Pfam" id="PF14322"/>
    </source>
</evidence>
<dbReference type="Pfam" id="PF14322">
    <property type="entry name" value="SusD-like_3"/>
    <property type="match status" value="1"/>
</dbReference>
<protein>
    <submittedName>
        <fullName evidence="8">Carbohydrate-binding protein SusD</fullName>
    </submittedName>
</protein>
<dbReference type="SUPFAM" id="SSF48452">
    <property type="entry name" value="TPR-like"/>
    <property type="match status" value="1"/>
</dbReference>
<evidence type="ECO:0000256" key="1">
    <source>
        <dbReference type="ARBA" id="ARBA00004442"/>
    </source>
</evidence>
<dbReference type="InterPro" id="IPR012944">
    <property type="entry name" value="SusD_RagB_dom"/>
</dbReference>
<dbReference type="Proteomes" id="UP000036958">
    <property type="component" value="Unassembled WGS sequence"/>
</dbReference>
<dbReference type="PROSITE" id="PS51257">
    <property type="entry name" value="PROKAR_LIPOPROTEIN"/>
    <property type="match status" value="1"/>
</dbReference>
<sequence length="518" mass="58504">MKRYKLLIIILSVIALSGCEDYLDKQPLDQISSSTFWQTKSDFDMALTANYGYMHGSTGGPWDTPPAGMWGYVMPNWDNITDNSFGQHGYGGSKQIVSGDISSTTGGYVTGVYRFCYQAIARGNIFLNELNAYEGTDFTDAEKNKAEAEVRFLRAYYYFQLYCFYGDVPLILEPLTLENQEQPKVDAAQILTQVIADLDFAISNLNAIPYYENAGHVTKSTAQALKARVLIYAAYGENGTPDNTMLADVRDLCLDIMPHYSLSPEFENLFQDAGQSGNEEIIFSVNYLAPDNVPTYGTDLIYGDWLVVSPLQSFVDAFECSDGLPWGESPLTDTENPFENRDARLSKTVFVDFVDWGNGNVHNPSNSRPTGYGLKKFLDPGNLPYGYSTLSQQNTVVIRLAEVLLMYAEAQNEISGPDETVYNAMNAIRDRVDLPDLPEGLSKEEMRERIRHERRIELAFEGLRYLDLKRWHIAGEVLNSVTDGNLPYHWEDKFYHWPIPQDEIDKNHGTLVQNPDYQ</sequence>
<dbReference type="PATRIC" id="fig|1409788.3.peg.3398"/>
<dbReference type="AlphaFoldDB" id="A0A0L8V5V2"/>
<comment type="subcellular location">
    <subcellularLocation>
        <location evidence="1">Cell outer membrane</location>
    </subcellularLocation>
</comment>
<keyword evidence="9" id="KW-1185">Reference proteome</keyword>
<keyword evidence="4" id="KW-0472">Membrane</keyword>
<evidence type="ECO:0000256" key="4">
    <source>
        <dbReference type="ARBA" id="ARBA00023136"/>
    </source>
</evidence>
<keyword evidence="5" id="KW-0998">Cell outer membrane</keyword>
<dbReference type="InterPro" id="IPR033985">
    <property type="entry name" value="SusD-like_N"/>
</dbReference>
<organism evidence="8 9">
    <name type="scientific">Sunxiuqinia dokdonensis</name>
    <dbReference type="NCBI Taxonomy" id="1409788"/>
    <lineage>
        <taxon>Bacteria</taxon>
        <taxon>Pseudomonadati</taxon>
        <taxon>Bacteroidota</taxon>
        <taxon>Bacteroidia</taxon>
        <taxon>Marinilabiliales</taxon>
        <taxon>Prolixibacteraceae</taxon>
        <taxon>Sunxiuqinia</taxon>
    </lineage>
</organism>
<evidence type="ECO:0000313" key="8">
    <source>
        <dbReference type="EMBL" id="KOH43819.1"/>
    </source>
</evidence>
<reference evidence="9" key="1">
    <citation type="submission" date="2015-07" db="EMBL/GenBank/DDBJ databases">
        <title>Genome sequencing of Sunxiuqinia dokdonensis strain SK.</title>
        <authorList>
            <person name="Ahn S."/>
            <person name="Kim B.-C."/>
        </authorList>
    </citation>
    <scope>NUCLEOTIDE SEQUENCE [LARGE SCALE GENOMIC DNA]</scope>
    <source>
        <strain evidence="9">SK</strain>
    </source>
</reference>
<evidence type="ECO:0000256" key="3">
    <source>
        <dbReference type="ARBA" id="ARBA00022729"/>
    </source>
</evidence>
<comment type="caution">
    <text evidence="8">The sequence shown here is derived from an EMBL/GenBank/DDBJ whole genome shotgun (WGS) entry which is preliminary data.</text>
</comment>
<accession>A0A0L8V5V2</accession>
<dbReference type="RefSeq" id="WP_053185448.1">
    <property type="nucleotide sequence ID" value="NZ_LGIA01000176.1"/>
</dbReference>
<dbReference type="OrthoDB" id="1147023at2"/>
<dbReference type="GO" id="GO:0009279">
    <property type="term" value="C:cell outer membrane"/>
    <property type="evidence" value="ECO:0007669"/>
    <property type="project" value="UniProtKB-SubCell"/>
</dbReference>
<comment type="similarity">
    <text evidence="2">Belongs to the SusD family.</text>
</comment>
<gene>
    <name evidence="8" type="ORF">NC99_33150</name>
</gene>
<proteinExistence type="inferred from homology"/>
<dbReference type="EMBL" id="LGIA01000176">
    <property type="protein sequence ID" value="KOH43819.1"/>
    <property type="molecule type" value="Genomic_DNA"/>
</dbReference>
<feature type="domain" description="RagB/SusD" evidence="6">
    <location>
        <begin position="299"/>
        <end position="517"/>
    </location>
</feature>
<dbReference type="Pfam" id="PF07980">
    <property type="entry name" value="SusD_RagB"/>
    <property type="match status" value="1"/>
</dbReference>
<dbReference type="InterPro" id="IPR011990">
    <property type="entry name" value="TPR-like_helical_dom_sf"/>
</dbReference>
<name>A0A0L8V5V2_9BACT</name>
<keyword evidence="3" id="KW-0732">Signal</keyword>
<dbReference type="Gene3D" id="1.25.40.390">
    <property type="match status" value="1"/>
</dbReference>
<evidence type="ECO:0000256" key="2">
    <source>
        <dbReference type="ARBA" id="ARBA00006275"/>
    </source>
</evidence>
<dbReference type="STRING" id="1409788.NC99_33150"/>
<evidence type="ECO:0000259" key="6">
    <source>
        <dbReference type="Pfam" id="PF07980"/>
    </source>
</evidence>
<evidence type="ECO:0000256" key="5">
    <source>
        <dbReference type="ARBA" id="ARBA00023237"/>
    </source>
</evidence>
<evidence type="ECO:0000313" key="9">
    <source>
        <dbReference type="Proteomes" id="UP000036958"/>
    </source>
</evidence>
<feature type="domain" description="SusD-like N-terminal" evidence="7">
    <location>
        <begin position="95"/>
        <end position="229"/>
    </location>
</feature>